<dbReference type="AlphaFoldDB" id="A0A0C3DCF1"/>
<protein>
    <recommendedName>
        <fullName evidence="1">HAT C-terminal dimerisation domain-containing protein</fullName>
    </recommendedName>
</protein>
<dbReference type="GO" id="GO:0046983">
    <property type="term" value="F:protein dimerization activity"/>
    <property type="evidence" value="ECO:0007669"/>
    <property type="project" value="InterPro"/>
</dbReference>
<feature type="non-terminal residue" evidence="2">
    <location>
        <position position="79"/>
    </location>
</feature>
<evidence type="ECO:0000259" key="1">
    <source>
        <dbReference type="Pfam" id="PF05699"/>
    </source>
</evidence>
<evidence type="ECO:0000313" key="3">
    <source>
        <dbReference type="Proteomes" id="UP000053989"/>
    </source>
</evidence>
<dbReference type="Proteomes" id="UP000053989">
    <property type="component" value="Unassembled WGS sequence"/>
</dbReference>
<proteinExistence type="predicted"/>
<dbReference type="SUPFAM" id="SSF53098">
    <property type="entry name" value="Ribonuclease H-like"/>
    <property type="match status" value="1"/>
</dbReference>
<keyword evidence="3" id="KW-1185">Reference proteome</keyword>
<dbReference type="Pfam" id="PF05699">
    <property type="entry name" value="Dimer_Tnp_hAT"/>
    <property type="match status" value="1"/>
</dbReference>
<dbReference type="OrthoDB" id="1715602at2759"/>
<accession>A0A0C3DCF1</accession>
<gene>
    <name evidence="2" type="ORF">SCLCIDRAFT_70127</name>
</gene>
<dbReference type="InParanoid" id="A0A0C3DCF1"/>
<organism evidence="2 3">
    <name type="scientific">Scleroderma citrinum Foug A</name>
    <dbReference type="NCBI Taxonomy" id="1036808"/>
    <lineage>
        <taxon>Eukaryota</taxon>
        <taxon>Fungi</taxon>
        <taxon>Dikarya</taxon>
        <taxon>Basidiomycota</taxon>
        <taxon>Agaricomycotina</taxon>
        <taxon>Agaricomycetes</taxon>
        <taxon>Agaricomycetidae</taxon>
        <taxon>Boletales</taxon>
        <taxon>Sclerodermatineae</taxon>
        <taxon>Sclerodermataceae</taxon>
        <taxon>Scleroderma</taxon>
    </lineage>
</organism>
<dbReference type="InterPro" id="IPR008906">
    <property type="entry name" value="HATC_C_dom"/>
</dbReference>
<reference evidence="3" key="2">
    <citation type="submission" date="2015-01" db="EMBL/GenBank/DDBJ databases">
        <title>Evolutionary Origins and Diversification of the Mycorrhizal Mutualists.</title>
        <authorList>
            <consortium name="DOE Joint Genome Institute"/>
            <consortium name="Mycorrhizal Genomics Consortium"/>
            <person name="Kohler A."/>
            <person name="Kuo A."/>
            <person name="Nagy L.G."/>
            <person name="Floudas D."/>
            <person name="Copeland A."/>
            <person name="Barry K.W."/>
            <person name="Cichocki N."/>
            <person name="Veneault-Fourrey C."/>
            <person name="LaButti K."/>
            <person name="Lindquist E.A."/>
            <person name="Lipzen A."/>
            <person name="Lundell T."/>
            <person name="Morin E."/>
            <person name="Murat C."/>
            <person name="Riley R."/>
            <person name="Ohm R."/>
            <person name="Sun H."/>
            <person name="Tunlid A."/>
            <person name="Henrissat B."/>
            <person name="Grigoriev I.V."/>
            <person name="Hibbett D.S."/>
            <person name="Martin F."/>
        </authorList>
    </citation>
    <scope>NUCLEOTIDE SEQUENCE [LARGE SCALE GENOMIC DNA]</scope>
    <source>
        <strain evidence="3">Foug A</strain>
    </source>
</reference>
<sequence length="79" mass="8682">IYPCLSRMVLDYLSVPATSINVEHLFSCGRLLLSHICSRLSVKSTQALLCLGAWSHLGLVKNEDVLKVGALPEVDNEDE</sequence>
<feature type="non-terminal residue" evidence="2">
    <location>
        <position position="1"/>
    </location>
</feature>
<dbReference type="InterPro" id="IPR012337">
    <property type="entry name" value="RNaseH-like_sf"/>
</dbReference>
<dbReference type="EMBL" id="KN822086">
    <property type="protein sequence ID" value="KIM58405.1"/>
    <property type="molecule type" value="Genomic_DNA"/>
</dbReference>
<feature type="domain" description="HAT C-terminal dimerisation" evidence="1">
    <location>
        <begin position="2"/>
        <end position="54"/>
    </location>
</feature>
<name>A0A0C3DCF1_9AGAM</name>
<reference evidence="2 3" key="1">
    <citation type="submission" date="2014-04" db="EMBL/GenBank/DDBJ databases">
        <authorList>
            <consortium name="DOE Joint Genome Institute"/>
            <person name="Kuo A."/>
            <person name="Kohler A."/>
            <person name="Nagy L.G."/>
            <person name="Floudas D."/>
            <person name="Copeland A."/>
            <person name="Barry K.W."/>
            <person name="Cichocki N."/>
            <person name="Veneault-Fourrey C."/>
            <person name="LaButti K."/>
            <person name="Lindquist E.A."/>
            <person name="Lipzen A."/>
            <person name="Lundell T."/>
            <person name="Morin E."/>
            <person name="Murat C."/>
            <person name="Sun H."/>
            <person name="Tunlid A."/>
            <person name="Henrissat B."/>
            <person name="Grigoriev I.V."/>
            <person name="Hibbett D.S."/>
            <person name="Martin F."/>
            <person name="Nordberg H.P."/>
            <person name="Cantor M.N."/>
            <person name="Hua S.X."/>
        </authorList>
    </citation>
    <scope>NUCLEOTIDE SEQUENCE [LARGE SCALE GENOMIC DNA]</scope>
    <source>
        <strain evidence="2 3">Foug A</strain>
    </source>
</reference>
<dbReference type="HOGENOM" id="CLU_009123_11_0_1"/>
<evidence type="ECO:0000313" key="2">
    <source>
        <dbReference type="EMBL" id="KIM58405.1"/>
    </source>
</evidence>